<comment type="similarity">
    <text evidence="1 7">Belongs to the glycosyl hydrolase 43 family.</text>
</comment>
<dbReference type="PANTHER" id="PTHR43772">
    <property type="entry name" value="ENDO-1,4-BETA-XYLANASE"/>
    <property type="match status" value="1"/>
</dbReference>
<dbReference type="InterPro" id="IPR052176">
    <property type="entry name" value="Glycosyl_Hydrlase_43_Enz"/>
</dbReference>
<feature type="signal peptide" evidence="8">
    <location>
        <begin position="1"/>
        <end position="29"/>
    </location>
</feature>
<organism evidence="9 10">
    <name type="scientific">Byssochlamys spectabilis (strain No. 5 / NBRC 109023)</name>
    <name type="common">Paecilomyces variotii</name>
    <dbReference type="NCBI Taxonomy" id="1356009"/>
    <lineage>
        <taxon>Eukaryota</taxon>
        <taxon>Fungi</taxon>
        <taxon>Dikarya</taxon>
        <taxon>Ascomycota</taxon>
        <taxon>Pezizomycotina</taxon>
        <taxon>Eurotiomycetes</taxon>
        <taxon>Eurotiomycetidae</taxon>
        <taxon>Eurotiales</taxon>
        <taxon>Thermoascaceae</taxon>
        <taxon>Paecilomyces</taxon>
    </lineage>
</organism>
<dbReference type="CDD" id="cd18827">
    <property type="entry name" value="GH43_XlnD-like"/>
    <property type="match status" value="1"/>
</dbReference>
<evidence type="ECO:0000256" key="2">
    <source>
        <dbReference type="ARBA" id="ARBA00022729"/>
    </source>
</evidence>
<protein>
    <submittedName>
        <fullName evidence="9">Xylosidase/arabinosidase</fullName>
    </submittedName>
</protein>
<gene>
    <name evidence="9" type="ORF">PVAR5_2310</name>
</gene>
<dbReference type="Pfam" id="PF04616">
    <property type="entry name" value="Glyco_hydro_43"/>
    <property type="match status" value="1"/>
</dbReference>
<evidence type="ECO:0000313" key="9">
    <source>
        <dbReference type="EMBL" id="GAD93696.1"/>
    </source>
</evidence>
<dbReference type="Proteomes" id="UP000018001">
    <property type="component" value="Unassembled WGS sequence"/>
</dbReference>
<evidence type="ECO:0000256" key="1">
    <source>
        <dbReference type="ARBA" id="ARBA00009865"/>
    </source>
</evidence>
<dbReference type="OrthoDB" id="5211809at2759"/>
<evidence type="ECO:0000256" key="3">
    <source>
        <dbReference type="ARBA" id="ARBA00022801"/>
    </source>
</evidence>
<dbReference type="Gene3D" id="2.115.10.20">
    <property type="entry name" value="Glycosyl hydrolase domain, family 43"/>
    <property type="match status" value="1"/>
</dbReference>
<dbReference type="eggNOG" id="ENOG502SHQG">
    <property type="taxonomic scope" value="Eukaryota"/>
</dbReference>
<dbReference type="InterPro" id="IPR023296">
    <property type="entry name" value="Glyco_hydro_beta-prop_sf"/>
</dbReference>
<feature type="chain" id="PRO_5004733267" evidence="8">
    <location>
        <begin position="30"/>
        <end position="347"/>
    </location>
</feature>
<keyword evidence="3 7" id="KW-0378">Hydrolase</keyword>
<reference evidence="10" key="1">
    <citation type="journal article" date="2014" name="Genome Announc.">
        <title>Draft genome sequence of the formaldehyde-resistant fungus Byssochlamys spectabilis No. 5 (anamorph Paecilomyces variotii No. 5) (NBRC109023).</title>
        <authorList>
            <person name="Oka T."/>
            <person name="Ekino K."/>
            <person name="Fukuda K."/>
            <person name="Nomura Y."/>
        </authorList>
    </citation>
    <scope>NUCLEOTIDE SEQUENCE [LARGE SCALE GENOMIC DNA]</scope>
    <source>
        <strain evidence="10">No. 5 / NBRC 109023</strain>
    </source>
</reference>
<dbReference type="HOGENOM" id="CLU_009397_4_2_1"/>
<feature type="site" description="Important for catalytic activity, responsible for pKa modulation of the active site Glu and correct orientation of both the proton donor and substrate" evidence="6">
    <location>
        <position position="183"/>
    </location>
</feature>
<proteinExistence type="inferred from homology"/>
<evidence type="ECO:0000256" key="6">
    <source>
        <dbReference type="PIRSR" id="PIRSR606710-2"/>
    </source>
</evidence>
<name>V5FVE8_BYSSN</name>
<evidence type="ECO:0000256" key="7">
    <source>
        <dbReference type="RuleBase" id="RU361187"/>
    </source>
</evidence>
<evidence type="ECO:0000256" key="4">
    <source>
        <dbReference type="ARBA" id="ARBA00023277"/>
    </source>
</evidence>
<evidence type="ECO:0000256" key="8">
    <source>
        <dbReference type="SAM" id="SignalP"/>
    </source>
</evidence>
<sequence>MKVQGPLLIRTFSHGILLFFLLVVTSTSALTMGGGRNYPVRRIEAQEQDTLLPRERHAGNPVFPGWYADPDARIFEGQYWIYPSVSAAYEDQTYFDAFSSYDLTSWAKHPRILDFADIPWSTNRAAWAPTVTYKNGAYYMYFSAGDGAGIGVAKSVTGPGGPFVDILGKPLIPDVKFGAEPIDPDVFIDDDGRNYLYYGGWSHGVVVELEDDMITTKGEFDEITPPGYVEAPFMVKKDGVYYYMYSVGGWGDNSYGVSYVTGTSPKGPFSTTATKILTGNDAIGTGAGSHSVFRVGHDYYISYHRRHPNDTARDHRVVCIDRMYFNGKNEIEPVHMTAEGVAARPLL</sequence>
<keyword evidence="2 8" id="KW-0732">Signal</keyword>
<dbReference type="AlphaFoldDB" id="V5FVE8"/>
<dbReference type="SUPFAM" id="SSF75005">
    <property type="entry name" value="Arabinanase/levansucrase/invertase"/>
    <property type="match status" value="1"/>
</dbReference>
<dbReference type="EMBL" id="BAUL01000064">
    <property type="protein sequence ID" value="GAD93696.1"/>
    <property type="molecule type" value="Genomic_DNA"/>
</dbReference>
<evidence type="ECO:0000313" key="10">
    <source>
        <dbReference type="Proteomes" id="UP000018001"/>
    </source>
</evidence>
<accession>V5FVE8</accession>
<dbReference type="GO" id="GO:0004553">
    <property type="term" value="F:hydrolase activity, hydrolyzing O-glycosyl compounds"/>
    <property type="evidence" value="ECO:0007669"/>
    <property type="project" value="InterPro"/>
</dbReference>
<keyword evidence="5 7" id="KW-0326">Glycosidase</keyword>
<keyword evidence="10" id="KW-1185">Reference proteome</keyword>
<comment type="caution">
    <text evidence="9">The sequence shown here is derived from an EMBL/GenBank/DDBJ whole genome shotgun (WGS) entry which is preliminary data.</text>
</comment>
<evidence type="ECO:0000256" key="5">
    <source>
        <dbReference type="ARBA" id="ARBA00023295"/>
    </source>
</evidence>
<dbReference type="GO" id="GO:0005975">
    <property type="term" value="P:carbohydrate metabolic process"/>
    <property type="evidence" value="ECO:0007669"/>
    <property type="project" value="InterPro"/>
</dbReference>
<dbReference type="PANTHER" id="PTHR43772:SF2">
    <property type="entry name" value="PUTATIVE (AFU_ORTHOLOGUE AFUA_2G04480)-RELATED"/>
    <property type="match status" value="1"/>
</dbReference>
<dbReference type="InParanoid" id="V5FVE8"/>
<dbReference type="InterPro" id="IPR006710">
    <property type="entry name" value="Glyco_hydro_43"/>
</dbReference>
<keyword evidence="4" id="KW-0119">Carbohydrate metabolism</keyword>